<protein>
    <recommendedName>
        <fullName evidence="2">Protein kinase domain-containing protein</fullName>
    </recommendedName>
</protein>
<evidence type="ECO:0008006" key="2">
    <source>
        <dbReference type="Google" id="ProtNLM"/>
    </source>
</evidence>
<proteinExistence type="predicted"/>
<sequence length="479" mass="55871">MRCPNGTRKNKHGVCTPKGLNPILTRCPKGMKKYRDICIPKGTKKRCPNGTRKNKQGDCVPHSVVVTPQTTAYDPLEHAVMRIQRFMNRTKHKRREMYLKSICSEAGVCIAFGIEAVKIKEYFRNFSFVLVDRIKKIGAPSANGFVNELQYTKRGYNAYAVLKSSTSFTADNLMYEYRVGQFLNKMSFLFPCFLETYGLFKYKSSEKWLNMKTNSMTPDVFRTLLVPQPFDLKVGCSESRYMAVLIQHIRGCKTVKEILNEHTFQHILPILFQVYYPLFHMRKKFTHYDLHMENVVLYEPVPGKYIQFHYQTETGVISFKSPYIVKIIDYGRSYIHDGETSKDIYEQVCQLDECKPKCGEYNGFSTFPLSNKRDFYHIVSQKKNESHDLRFLNSVLKELKKISTPVWFKEYTNSINLKYDHMYGTAEKSCKRKQCDIEGVYKKLSNLIPLSNVQLDEYHTVKYGDLHIYGDKPIAFIKI</sequence>
<dbReference type="Gene3D" id="1.10.510.10">
    <property type="entry name" value="Transferase(Phosphotransferase) domain 1"/>
    <property type="match status" value="1"/>
</dbReference>
<evidence type="ECO:0000313" key="1">
    <source>
        <dbReference type="EMBL" id="QHU09324.1"/>
    </source>
</evidence>
<accession>A0A6C0JZW4</accession>
<organism evidence="1">
    <name type="scientific">viral metagenome</name>
    <dbReference type="NCBI Taxonomy" id="1070528"/>
    <lineage>
        <taxon>unclassified sequences</taxon>
        <taxon>metagenomes</taxon>
        <taxon>organismal metagenomes</taxon>
    </lineage>
</organism>
<reference evidence="1" key="1">
    <citation type="journal article" date="2020" name="Nature">
        <title>Giant virus diversity and host interactions through global metagenomics.</title>
        <authorList>
            <person name="Schulz F."/>
            <person name="Roux S."/>
            <person name="Paez-Espino D."/>
            <person name="Jungbluth S."/>
            <person name="Walsh D.A."/>
            <person name="Denef V.J."/>
            <person name="McMahon K.D."/>
            <person name="Konstantinidis K.T."/>
            <person name="Eloe-Fadrosh E.A."/>
            <person name="Kyrpides N.C."/>
            <person name="Woyke T."/>
        </authorList>
    </citation>
    <scope>NUCLEOTIDE SEQUENCE</scope>
    <source>
        <strain evidence="1">GVMAG-S-1074260-58</strain>
    </source>
</reference>
<name>A0A6C0JZW4_9ZZZZ</name>
<dbReference type="EMBL" id="MN740708">
    <property type="protein sequence ID" value="QHU09324.1"/>
    <property type="molecule type" value="Genomic_DNA"/>
</dbReference>
<dbReference type="AlphaFoldDB" id="A0A6C0JZW4"/>